<evidence type="ECO:0000256" key="3">
    <source>
        <dbReference type="ARBA" id="ARBA00022692"/>
    </source>
</evidence>
<accession>A0A9D1EJI7</accession>
<evidence type="ECO:0000256" key="5">
    <source>
        <dbReference type="ARBA" id="ARBA00023136"/>
    </source>
</evidence>
<comment type="caution">
    <text evidence="7">The sequence shown here is derived from an EMBL/GenBank/DDBJ whole genome shotgun (WGS) entry which is preliminary data.</text>
</comment>
<dbReference type="Pfam" id="PF02653">
    <property type="entry name" value="BPD_transp_2"/>
    <property type="match status" value="1"/>
</dbReference>
<protein>
    <submittedName>
        <fullName evidence="7">Branched-chain amino acid ABC transporter permease</fullName>
    </submittedName>
</protein>
<dbReference type="InterPro" id="IPR043428">
    <property type="entry name" value="LivM-like"/>
</dbReference>
<feature type="transmembrane region" description="Helical" evidence="6">
    <location>
        <begin position="72"/>
        <end position="90"/>
    </location>
</feature>
<dbReference type="EMBL" id="DVHU01000057">
    <property type="protein sequence ID" value="HIR92961.1"/>
    <property type="molecule type" value="Genomic_DNA"/>
</dbReference>
<feature type="transmembrane region" description="Helical" evidence="6">
    <location>
        <begin position="315"/>
        <end position="332"/>
    </location>
</feature>
<evidence type="ECO:0000313" key="8">
    <source>
        <dbReference type="Proteomes" id="UP000886841"/>
    </source>
</evidence>
<reference evidence="7" key="1">
    <citation type="submission" date="2020-10" db="EMBL/GenBank/DDBJ databases">
        <authorList>
            <person name="Gilroy R."/>
        </authorList>
    </citation>
    <scope>NUCLEOTIDE SEQUENCE</scope>
    <source>
        <strain evidence="7">ChiSxjej1B13-7041</strain>
    </source>
</reference>
<dbReference type="GO" id="GO:0015658">
    <property type="term" value="F:branched-chain amino acid transmembrane transporter activity"/>
    <property type="evidence" value="ECO:0007669"/>
    <property type="project" value="InterPro"/>
</dbReference>
<feature type="transmembrane region" description="Helical" evidence="6">
    <location>
        <begin position="128"/>
        <end position="149"/>
    </location>
</feature>
<gene>
    <name evidence="7" type="ORF">IAB98_06045</name>
</gene>
<sequence>MKMKKLSKTTKSNFITYGIVVAALIVGQVWANSGSMSSLLKGLLVPLCAYMILAVSLNLTVGILGELSLGHAGFMCVGAFSSALFSKMTMDSLPEGVRFLIAILIGALVAGIFGILIGIPVLRLRGDYLAIVTLAFGEIIKNVINAIYVGKDANGLHFSLKSVTELNMDPEGTILINGPQGISGTPKDSSFLAGMILLLIALIIILNLINSRAGRAIMSIRDNRIAAESVGINVTKYKMMAFSISAALAGVAGVLYAHNLSSLVASPKNFGYNMSIMILVFVVLGGIGNIRGSMIAAFILTLLPEMLRGLSDYRMLIYAIVLIVMMLFNWSAGGRRFKERVAEKFRGMRKGPAKEAK</sequence>
<feature type="transmembrane region" description="Helical" evidence="6">
    <location>
        <begin position="43"/>
        <end position="65"/>
    </location>
</feature>
<evidence type="ECO:0000256" key="1">
    <source>
        <dbReference type="ARBA" id="ARBA00004651"/>
    </source>
</evidence>
<dbReference type="PANTHER" id="PTHR30482">
    <property type="entry name" value="HIGH-AFFINITY BRANCHED-CHAIN AMINO ACID TRANSPORT SYSTEM PERMEASE"/>
    <property type="match status" value="1"/>
</dbReference>
<evidence type="ECO:0000256" key="2">
    <source>
        <dbReference type="ARBA" id="ARBA00022475"/>
    </source>
</evidence>
<dbReference type="PANTHER" id="PTHR30482:SF10">
    <property type="entry name" value="HIGH-AFFINITY BRANCHED-CHAIN AMINO ACID TRANSPORT PROTEIN BRAE"/>
    <property type="match status" value="1"/>
</dbReference>
<name>A0A9D1EJI7_9FIRM</name>
<reference evidence="7" key="2">
    <citation type="journal article" date="2021" name="PeerJ">
        <title>Extensive microbial diversity within the chicken gut microbiome revealed by metagenomics and culture.</title>
        <authorList>
            <person name="Gilroy R."/>
            <person name="Ravi A."/>
            <person name="Getino M."/>
            <person name="Pursley I."/>
            <person name="Horton D.L."/>
            <person name="Alikhan N.F."/>
            <person name="Baker D."/>
            <person name="Gharbi K."/>
            <person name="Hall N."/>
            <person name="Watson M."/>
            <person name="Adriaenssens E.M."/>
            <person name="Foster-Nyarko E."/>
            <person name="Jarju S."/>
            <person name="Secka A."/>
            <person name="Antonio M."/>
            <person name="Oren A."/>
            <person name="Chaudhuri R.R."/>
            <person name="La Ragione R."/>
            <person name="Hildebrand F."/>
            <person name="Pallen M.J."/>
        </authorList>
    </citation>
    <scope>NUCLEOTIDE SEQUENCE</scope>
    <source>
        <strain evidence="7">ChiSxjej1B13-7041</strain>
    </source>
</reference>
<keyword evidence="5 6" id="KW-0472">Membrane</keyword>
<proteinExistence type="predicted"/>
<dbReference type="Proteomes" id="UP000886841">
    <property type="component" value="Unassembled WGS sequence"/>
</dbReference>
<feature type="transmembrane region" description="Helical" evidence="6">
    <location>
        <begin position="191"/>
        <end position="209"/>
    </location>
</feature>
<keyword evidence="3 6" id="KW-0812">Transmembrane</keyword>
<organism evidence="7 8">
    <name type="scientific">Candidatus Egerieimonas intestinavium</name>
    <dbReference type="NCBI Taxonomy" id="2840777"/>
    <lineage>
        <taxon>Bacteria</taxon>
        <taxon>Bacillati</taxon>
        <taxon>Bacillota</taxon>
        <taxon>Clostridia</taxon>
        <taxon>Lachnospirales</taxon>
        <taxon>Lachnospiraceae</taxon>
        <taxon>Lachnospiraceae incertae sedis</taxon>
        <taxon>Candidatus Egerieimonas</taxon>
    </lineage>
</organism>
<keyword evidence="2" id="KW-1003">Cell membrane</keyword>
<feature type="transmembrane region" description="Helical" evidence="6">
    <location>
        <begin position="96"/>
        <end position="121"/>
    </location>
</feature>
<feature type="transmembrane region" description="Helical" evidence="6">
    <location>
        <begin position="278"/>
        <end position="303"/>
    </location>
</feature>
<dbReference type="InterPro" id="IPR001851">
    <property type="entry name" value="ABC_transp_permease"/>
</dbReference>
<feature type="transmembrane region" description="Helical" evidence="6">
    <location>
        <begin position="12"/>
        <end position="31"/>
    </location>
</feature>
<evidence type="ECO:0000256" key="4">
    <source>
        <dbReference type="ARBA" id="ARBA00022989"/>
    </source>
</evidence>
<evidence type="ECO:0000313" key="7">
    <source>
        <dbReference type="EMBL" id="HIR92961.1"/>
    </source>
</evidence>
<comment type="subcellular location">
    <subcellularLocation>
        <location evidence="1">Cell membrane</location>
        <topology evidence="1">Multi-pass membrane protein</topology>
    </subcellularLocation>
</comment>
<dbReference type="GO" id="GO:0005886">
    <property type="term" value="C:plasma membrane"/>
    <property type="evidence" value="ECO:0007669"/>
    <property type="project" value="UniProtKB-SubCell"/>
</dbReference>
<dbReference type="CDD" id="cd06581">
    <property type="entry name" value="TM_PBP1_LivM_like"/>
    <property type="match status" value="1"/>
</dbReference>
<evidence type="ECO:0000256" key="6">
    <source>
        <dbReference type="SAM" id="Phobius"/>
    </source>
</evidence>
<dbReference type="AlphaFoldDB" id="A0A9D1EJI7"/>
<keyword evidence="4 6" id="KW-1133">Transmembrane helix</keyword>